<organism evidence="4 5">
    <name type="scientific">Halopelagius longus</name>
    <dbReference type="NCBI Taxonomy" id="1236180"/>
    <lineage>
        <taxon>Archaea</taxon>
        <taxon>Methanobacteriati</taxon>
        <taxon>Methanobacteriota</taxon>
        <taxon>Stenosarchaea group</taxon>
        <taxon>Halobacteria</taxon>
        <taxon>Halobacteriales</taxon>
        <taxon>Haloferacaceae</taxon>
    </lineage>
</organism>
<evidence type="ECO:0000256" key="1">
    <source>
        <dbReference type="ARBA" id="ARBA00007644"/>
    </source>
</evidence>
<keyword evidence="6" id="KW-1185">Reference proteome</keyword>
<evidence type="ECO:0000313" key="6">
    <source>
        <dbReference type="Proteomes" id="UP000255421"/>
    </source>
</evidence>
<dbReference type="CDD" id="cd01051">
    <property type="entry name" value="Mn_catalase"/>
    <property type="match status" value="1"/>
</dbReference>
<comment type="similarity">
    <text evidence="1">Belongs to the manganese catalase family.</text>
</comment>
<name>A0A1H1B5W0_9EURY</name>
<dbReference type="InterPro" id="IPR039377">
    <property type="entry name" value="Mn_catalase_dom"/>
</dbReference>
<evidence type="ECO:0000313" key="5">
    <source>
        <dbReference type="Proteomes" id="UP000199289"/>
    </source>
</evidence>
<reference evidence="5" key="1">
    <citation type="submission" date="2016-10" db="EMBL/GenBank/DDBJ databases">
        <authorList>
            <person name="Varghese N."/>
            <person name="Submissions S."/>
        </authorList>
    </citation>
    <scope>NUCLEOTIDE SEQUENCE [LARGE SCALE GENOMIC DNA]</scope>
    <source>
        <strain evidence="5">CGMCC 1.12397</strain>
    </source>
</reference>
<gene>
    <name evidence="3" type="ORF">DWB78_02315</name>
    <name evidence="4" type="ORF">SAMN05216278_1646</name>
</gene>
<dbReference type="Proteomes" id="UP000199289">
    <property type="component" value="Unassembled WGS sequence"/>
</dbReference>
<dbReference type="InterPro" id="IPR012347">
    <property type="entry name" value="Ferritin-like"/>
</dbReference>
<dbReference type="Gene3D" id="1.20.1260.10">
    <property type="match status" value="1"/>
</dbReference>
<dbReference type="SUPFAM" id="SSF47240">
    <property type="entry name" value="Ferritin-like"/>
    <property type="match status" value="1"/>
</dbReference>
<evidence type="ECO:0000313" key="4">
    <source>
        <dbReference type="EMBL" id="SDQ47141.1"/>
    </source>
</evidence>
<proteinExistence type="inferred from homology"/>
<dbReference type="OrthoDB" id="195771at2157"/>
<accession>A0A1H1B5W0</accession>
<dbReference type="EMBL" id="FNKQ01000002">
    <property type="protein sequence ID" value="SDQ47141.1"/>
    <property type="molecule type" value="Genomic_DNA"/>
</dbReference>
<dbReference type="AlphaFoldDB" id="A0A1H1B5W0"/>
<reference evidence="3 6" key="3">
    <citation type="submission" date="2018-07" db="EMBL/GenBank/DDBJ databases">
        <title>Genome sequence of extremly halophilic archaeon Halopelagius longus strain BC12-B1.</title>
        <authorList>
            <person name="Zhang X."/>
        </authorList>
    </citation>
    <scope>NUCLEOTIDE SEQUENCE [LARGE SCALE GENOMIC DNA]</scope>
    <source>
        <strain evidence="3 6">BC12-B1</strain>
    </source>
</reference>
<sequence length="281" mass="31520">MFYHDNDLQYPVEVEEPDPRFAKMLQEAIGGVEGEMRVCLQYLFQSWGVPDEHEEYRKLLLETATEEIGHIEMLATAVTKNLEGAPTQLKDEMTDDPVINATMSGMMPRQYLSSGLKAMPVDANGNPFNASYVVASGNLAADLYANVMAESTGRLLATRLYEMTDDPGMKDMLAYLIARDTMHQNQFLKAVQSLGDPEDPHDHLPIPDSFPDAKELEEYNYSFLSTMREKADYEAPWTEGMSVDGEGEFSLLHELDLEGGERSVPKANPETHNEVKEKGED</sequence>
<evidence type="ECO:0000256" key="2">
    <source>
        <dbReference type="SAM" id="MobiDB-lite"/>
    </source>
</evidence>
<protein>
    <submittedName>
        <fullName evidence="3 4">Catalase</fullName>
    </submittedName>
</protein>
<dbReference type="InterPro" id="IPR009078">
    <property type="entry name" value="Ferritin-like_SF"/>
</dbReference>
<evidence type="ECO:0000313" key="3">
    <source>
        <dbReference type="EMBL" id="RDI70651.1"/>
    </source>
</evidence>
<dbReference type="InterPro" id="IPR007760">
    <property type="entry name" value="Mn_catalase"/>
</dbReference>
<dbReference type="EMBL" id="QQST01000001">
    <property type="protein sequence ID" value="RDI70651.1"/>
    <property type="molecule type" value="Genomic_DNA"/>
</dbReference>
<dbReference type="Pfam" id="PF05067">
    <property type="entry name" value="Mn_catalase"/>
    <property type="match status" value="1"/>
</dbReference>
<reference evidence="4" key="2">
    <citation type="submission" date="2016-10" db="EMBL/GenBank/DDBJ databases">
        <authorList>
            <person name="de Groot N.N."/>
        </authorList>
    </citation>
    <scope>NUCLEOTIDE SEQUENCE [LARGE SCALE GENOMIC DNA]</scope>
    <source>
        <strain evidence="4">CGMCC 1.12397</strain>
    </source>
</reference>
<dbReference type="RefSeq" id="WP_092535668.1">
    <property type="nucleotide sequence ID" value="NZ_FNKQ01000002.1"/>
</dbReference>
<dbReference type="Proteomes" id="UP000255421">
    <property type="component" value="Unassembled WGS sequence"/>
</dbReference>
<feature type="region of interest" description="Disordered" evidence="2">
    <location>
        <begin position="258"/>
        <end position="281"/>
    </location>
</feature>